<evidence type="ECO:0000313" key="3">
    <source>
        <dbReference type="Proteomes" id="UP000626092"/>
    </source>
</evidence>
<evidence type="ECO:0000256" key="1">
    <source>
        <dbReference type="SAM" id="MobiDB-lite"/>
    </source>
</evidence>
<dbReference type="Proteomes" id="UP000626092">
    <property type="component" value="Unassembled WGS sequence"/>
</dbReference>
<gene>
    <name evidence="2" type="ORF">RHSIM_Rhsim13G0232900</name>
</gene>
<feature type="region of interest" description="Disordered" evidence="1">
    <location>
        <begin position="136"/>
        <end position="155"/>
    </location>
</feature>
<dbReference type="EMBL" id="WJXA01000013">
    <property type="protein sequence ID" value="KAF7121197.1"/>
    <property type="molecule type" value="Genomic_DNA"/>
</dbReference>
<comment type="caution">
    <text evidence="2">The sequence shown here is derived from an EMBL/GenBank/DDBJ whole genome shotgun (WGS) entry which is preliminary data.</text>
</comment>
<protein>
    <submittedName>
        <fullName evidence="2">Uncharacterized protein</fullName>
    </submittedName>
</protein>
<reference evidence="2" key="1">
    <citation type="submission" date="2019-11" db="EMBL/GenBank/DDBJ databases">
        <authorList>
            <person name="Liu Y."/>
            <person name="Hou J."/>
            <person name="Li T.-Q."/>
            <person name="Guan C.-H."/>
            <person name="Wu X."/>
            <person name="Wu H.-Z."/>
            <person name="Ling F."/>
            <person name="Zhang R."/>
            <person name="Shi X.-G."/>
            <person name="Ren J.-P."/>
            <person name="Chen E.-F."/>
            <person name="Sun J.-M."/>
        </authorList>
    </citation>
    <scope>NUCLEOTIDE SEQUENCE</scope>
    <source>
        <strain evidence="2">Adult_tree_wgs_1</strain>
        <tissue evidence="2">Leaves</tissue>
    </source>
</reference>
<accession>A0A834L7N7</accession>
<evidence type="ECO:0000313" key="2">
    <source>
        <dbReference type="EMBL" id="KAF7121197.1"/>
    </source>
</evidence>
<organism evidence="2 3">
    <name type="scientific">Rhododendron simsii</name>
    <name type="common">Sims's rhododendron</name>
    <dbReference type="NCBI Taxonomy" id="118357"/>
    <lineage>
        <taxon>Eukaryota</taxon>
        <taxon>Viridiplantae</taxon>
        <taxon>Streptophyta</taxon>
        <taxon>Embryophyta</taxon>
        <taxon>Tracheophyta</taxon>
        <taxon>Spermatophyta</taxon>
        <taxon>Magnoliopsida</taxon>
        <taxon>eudicotyledons</taxon>
        <taxon>Gunneridae</taxon>
        <taxon>Pentapetalae</taxon>
        <taxon>asterids</taxon>
        <taxon>Ericales</taxon>
        <taxon>Ericaceae</taxon>
        <taxon>Ericoideae</taxon>
        <taxon>Rhodoreae</taxon>
        <taxon>Rhododendron</taxon>
    </lineage>
</organism>
<name>A0A834L7N7_RHOSS</name>
<dbReference type="AlphaFoldDB" id="A0A834L7N7"/>
<proteinExistence type="predicted"/>
<sequence length="169" mass="19353">MPCKQPNARKCLYGVYTCQMLVNNHFNILYASSRPPLFDKTKKRKFKAYGQNKASSYRSKKFCTMFVMIIHINFSKEKPNKNWIEMYSTVNIRGSDRSIRMRIVVVVVVIWGGGRRIGIGIGIEVGVRGGRVVKRRGRREAKEGPQTEGETPKVLERETTEQIQQLVAA</sequence>
<feature type="compositionally biased region" description="Basic and acidic residues" evidence="1">
    <location>
        <begin position="140"/>
        <end position="155"/>
    </location>
</feature>
<keyword evidence="3" id="KW-1185">Reference proteome</keyword>